<evidence type="ECO:0000313" key="2">
    <source>
        <dbReference type="EMBL" id="KZV19970.1"/>
    </source>
</evidence>
<organism evidence="2 3">
    <name type="scientific">Dorcoceras hygrometricum</name>
    <dbReference type="NCBI Taxonomy" id="472368"/>
    <lineage>
        <taxon>Eukaryota</taxon>
        <taxon>Viridiplantae</taxon>
        <taxon>Streptophyta</taxon>
        <taxon>Embryophyta</taxon>
        <taxon>Tracheophyta</taxon>
        <taxon>Spermatophyta</taxon>
        <taxon>Magnoliopsida</taxon>
        <taxon>eudicotyledons</taxon>
        <taxon>Gunneridae</taxon>
        <taxon>Pentapetalae</taxon>
        <taxon>asterids</taxon>
        <taxon>lamiids</taxon>
        <taxon>Lamiales</taxon>
        <taxon>Gesneriaceae</taxon>
        <taxon>Didymocarpoideae</taxon>
        <taxon>Trichosporeae</taxon>
        <taxon>Loxocarpinae</taxon>
        <taxon>Dorcoceras</taxon>
    </lineage>
</organism>
<feature type="region of interest" description="Disordered" evidence="1">
    <location>
        <begin position="1"/>
        <end position="28"/>
    </location>
</feature>
<dbReference type="Proteomes" id="UP000250235">
    <property type="component" value="Unassembled WGS sequence"/>
</dbReference>
<dbReference type="AlphaFoldDB" id="A0A2Z7AF80"/>
<dbReference type="EMBL" id="KV016240">
    <property type="protein sequence ID" value="KZV19970.1"/>
    <property type="molecule type" value="Genomic_DNA"/>
</dbReference>
<keyword evidence="3" id="KW-1185">Reference proteome</keyword>
<accession>A0A2Z7AF80</accession>
<name>A0A2Z7AF80_9LAMI</name>
<evidence type="ECO:0000313" key="3">
    <source>
        <dbReference type="Proteomes" id="UP000250235"/>
    </source>
</evidence>
<evidence type="ECO:0000256" key="1">
    <source>
        <dbReference type="SAM" id="MobiDB-lite"/>
    </source>
</evidence>
<protein>
    <submittedName>
        <fullName evidence="2">Uncharacterized protein</fullName>
    </submittedName>
</protein>
<reference evidence="2 3" key="1">
    <citation type="journal article" date="2015" name="Proc. Natl. Acad. Sci. U.S.A.">
        <title>The resurrection genome of Boea hygrometrica: A blueprint for survival of dehydration.</title>
        <authorList>
            <person name="Xiao L."/>
            <person name="Yang G."/>
            <person name="Zhang L."/>
            <person name="Yang X."/>
            <person name="Zhao S."/>
            <person name="Ji Z."/>
            <person name="Zhou Q."/>
            <person name="Hu M."/>
            <person name="Wang Y."/>
            <person name="Chen M."/>
            <person name="Xu Y."/>
            <person name="Jin H."/>
            <person name="Xiao X."/>
            <person name="Hu G."/>
            <person name="Bao F."/>
            <person name="Hu Y."/>
            <person name="Wan P."/>
            <person name="Li L."/>
            <person name="Deng X."/>
            <person name="Kuang T."/>
            <person name="Xiang C."/>
            <person name="Zhu J.K."/>
            <person name="Oliver M.J."/>
            <person name="He Y."/>
        </authorList>
    </citation>
    <scope>NUCLEOTIDE SEQUENCE [LARGE SCALE GENOMIC DNA]</scope>
    <source>
        <strain evidence="3">cv. XS01</strain>
    </source>
</reference>
<proteinExistence type="predicted"/>
<sequence length="153" mass="16775">MGCPGQARTKPRRQNSRRNAAEESPEGGCMAAAATCATCGAWPHDAVARQRASPRDAWRKPRATVRYTSARWPASARDSALASARWSSISRPMMGLNQSNGLGSGPGPYEHSVRFHHRGSITTPIDDQIAAINTVSKTEYYDVKQFFRPPVDF</sequence>
<gene>
    <name evidence="2" type="ORF">F511_19955</name>
</gene>